<protein>
    <recommendedName>
        <fullName evidence="1">Amidase domain-containing protein</fullName>
    </recommendedName>
</protein>
<dbReference type="InterPro" id="IPR000120">
    <property type="entry name" value="Amidase"/>
</dbReference>
<dbReference type="Gene3D" id="3.90.1300.10">
    <property type="entry name" value="Amidase signature (AS) domain"/>
    <property type="match status" value="1"/>
</dbReference>
<dbReference type="SUPFAM" id="SSF75304">
    <property type="entry name" value="Amidase signature (AS) enzymes"/>
    <property type="match status" value="1"/>
</dbReference>
<reference evidence="2" key="1">
    <citation type="submission" date="2018-05" db="EMBL/GenBank/DDBJ databases">
        <authorList>
            <person name="Lanie J.A."/>
            <person name="Ng W.-L."/>
            <person name="Kazmierczak K.M."/>
            <person name="Andrzejewski T.M."/>
            <person name="Davidsen T.M."/>
            <person name="Wayne K.J."/>
            <person name="Tettelin H."/>
            <person name="Glass J.I."/>
            <person name="Rusch D."/>
            <person name="Podicherti R."/>
            <person name="Tsui H.-C.T."/>
            <person name="Winkler M.E."/>
        </authorList>
    </citation>
    <scope>NUCLEOTIDE SEQUENCE</scope>
</reference>
<dbReference type="Pfam" id="PF01425">
    <property type="entry name" value="Amidase"/>
    <property type="match status" value="1"/>
</dbReference>
<feature type="non-terminal residue" evidence="2">
    <location>
        <position position="313"/>
    </location>
</feature>
<dbReference type="InterPro" id="IPR036928">
    <property type="entry name" value="AS_sf"/>
</dbReference>
<name>A0A382J248_9ZZZZ</name>
<dbReference type="PANTHER" id="PTHR11895">
    <property type="entry name" value="TRANSAMIDASE"/>
    <property type="match status" value="1"/>
</dbReference>
<feature type="domain" description="Amidase" evidence="1">
    <location>
        <begin position="22"/>
        <end position="304"/>
    </location>
</feature>
<evidence type="ECO:0000259" key="1">
    <source>
        <dbReference type="Pfam" id="PF01425"/>
    </source>
</evidence>
<dbReference type="PANTHER" id="PTHR11895:SF76">
    <property type="entry name" value="INDOLEACETAMIDE HYDROLASE"/>
    <property type="match status" value="1"/>
</dbReference>
<dbReference type="EMBL" id="UINC01071028">
    <property type="protein sequence ID" value="SVC05635.1"/>
    <property type="molecule type" value="Genomic_DNA"/>
</dbReference>
<dbReference type="GO" id="GO:0003824">
    <property type="term" value="F:catalytic activity"/>
    <property type="evidence" value="ECO:0007669"/>
    <property type="project" value="InterPro"/>
</dbReference>
<accession>A0A382J248</accession>
<gene>
    <name evidence="2" type="ORF">METZ01_LOCUS258489</name>
</gene>
<organism evidence="2">
    <name type="scientific">marine metagenome</name>
    <dbReference type="NCBI Taxonomy" id="408172"/>
    <lineage>
        <taxon>unclassified sequences</taxon>
        <taxon>metagenomes</taxon>
        <taxon>ecological metagenomes</taxon>
    </lineage>
</organism>
<proteinExistence type="predicted"/>
<evidence type="ECO:0000313" key="2">
    <source>
        <dbReference type="EMBL" id="SVC05635.1"/>
    </source>
</evidence>
<dbReference type="InterPro" id="IPR023631">
    <property type="entry name" value="Amidase_dom"/>
</dbReference>
<dbReference type="AlphaFoldDB" id="A0A382J248"/>
<sequence length="313" mass="32578">MTRRSASEIAAALRARELGAVEVLEAHLAVVERLNPRLNAIVTLASDQARSAAQEAEKLLAKGGEDLPPLLGLPVVIKDIVETAGIRTTWASPVYADHVPDEDAEVVARLRSAGAIILGKSNTPEFAAGANTDNELFGPTGNPWDPKLSPSGSSGGSASAVASGMVPIGQGTDFGCSLRMPAAFCGIVGLRTTPGLVSNYPLELPWDPGQVLGPMARTAEDAAMMLDAMAGYSKMMPNSVAAPWSSALELVRARENAKGLRLAYAPDIAAIGVDTELEGICRAAAFGLTGDGAIVEEVDFNLSDARDAYLTLR</sequence>